<dbReference type="Proteomes" id="UP000598174">
    <property type="component" value="Unassembled WGS sequence"/>
</dbReference>
<reference evidence="2" key="1">
    <citation type="submission" date="2021-01" db="EMBL/GenBank/DDBJ databases">
        <title>Whole genome shotgun sequence of Actinoplanes ferrugineus NBRC 15555.</title>
        <authorList>
            <person name="Komaki H."/>
            <person name="Tamura T."/>
        </authorList>
    </citation>
    <scope>NUCLEOTIDE SEQUENCE</scope>
    <source>
        <strain evidence="2">NBRC 15555</strain>
    </source>
</reference>
<evidence type="ECO:0000259" key="1">
    <source>
        <dbReference type="PROSITE" id="PS50042"/>
    </source>
</evidence>
<protein>
    <recommendedName>
        <fullName evidence="1">Cyclic nucleotide-binding domain-containing protein</fullName>
    </recommendedName>
</protein>
<proteinExistence type="predicted"/>
<evidence type="ECO:0000313" key="2">
    <source>
        <dbReference type="EMBL" id="GIE10590.1"/>
    </source>
</evidence>
<organism evidence="2 3">
    <name type="scientific">Paractinoplanes ferrugineus</name>
    <dbReference type="NCBI Taxonomy" id="113564"/>
    <lineage>
        <taxon>Bacteria</taxon>
        <taxon>Bacillati</taxon>
        <taxon>Actinomycetota</taxon>
        <taxon>Actinomycetes</taxon>
        <taxon>Micromonosporales</taxon>
        <taxon>Micromonosporaceae</taxon>
        <taxon>Paractinoplanes</taxon>
    </lineage>
</organism>
<evidence type="ECO:0000313" key="3">
    <source>
        <dbReference type="Proteomes" id="UP000598174"/>
    </source>
</evidence>
<dbReference type="InterPro" id="IPR014710">
    <property type="entry name" value="RmlC-like_jellyroll"/>
</dbReference>
<dbReference type="RefSeq" id="WP_203817125.1">
    <property type="nucleotide sequence ID" value="NZ_BAAABP010000071.1"/>
</dbReference>
<dbReference type="SUPFAM" id="SSF51206">
    <property type="entry name" value="cAMP-binding domain-like"/>
    <property type="match status" value="1"/>
</dbReference>
<name>A0A919MFH7_9ACTN</name>
<dbReference type="CDD" id="cd00038">
    <property type="entry name" value="CAP_ED"/>
    <property type="match status" value="1"/>
</dbReference>
<dbReference type="EMBL" id="BOMM01000016">
    <property type="protein sequence ID" value="GIE10590.1"/>
    <property type="molecule type" value="Genomic_DNA"/>
</dbReference>
<sequence length="158" mass="17731">MPSLSVFDLLAVHDFVADLPGDWITRLAGTGHPVYYGTGHRLFREDGAADRFWLLHSGVVAIDFYVPGRGDIVIDRVGPRTLIGWSWLTVPYRWQFGAVVAEDVRAVEFDAAAVRNLVDEDPELGRELTARILRVTADRLQKARHRLVELYAYPGVTS</sequence>
<comment type="caution">
    <text evidence="2">The sequence shown here is derived from an EMBL/GenBank/DDBJ whole genome shotgun (WGS) entry which is preliminary data.</text>
</comment>
<keyword evidence="3" id="KW-1185">Reference proteome</keyword>
<dbReference type="Pfam" id="PF00027">
    <property type="entry name" value="cNMP_binding"/>
    <property type="match status" value="1"/>
</dbReference>
<accession>A0A919MFH7</accession>
<dbReference type="Gene3D" id="2.60.120.10">
    <property type="entry name" value="Jelly Rolls"/>
    <property type="match status" value="1"/>
</dbReference>
<dbReference type="AlphaFoldDB" id="A0A919MFH7"/>
<dbReference type="InterPro" id="IPR000595">
    <property type="entry name" value="cNMP-bd_dom"/>
</dbReference>
<dbReference type="PROSITE" id="PS50042">
    <property type="entry name" value="CNMP_BINDING_3"/>
    <property type="match status" value="1"/>
</dbReference>
<gene>
    <name evidence="2" type="ORF">Afe05nite_24300</name>
</gene>
<feature type="domain" description="Cyclic nucleotide-binding" evidence="1">
    <location>
        <begin position="15"/>
        <end position="135"/>
    </location>
</feature>
<dbReference type="InterPro" id="IPR018490">
    <property type="entry name" value="cNMP-bd_dom_sf"/>
</dbReference>